<dbReference type="STRING" id="1935.B1H20_20575"/>
<dbReference type="KEGG" id="svu:B1H20_20575"/>
<gene>
    <name evidence="1" type="ORF">B1H20_20575</name>
</gene>
<proteinExistence type="predicted"/>
<evidence type="ECO:0000313" key="2">
    <source>
        <dbReference type="Proteomes" id="UP000192445"/>
    </source>
</evidence>
<evidence type="ECO:0000313" key="1">
    <source>
        <dbReference type="EMBL" id="ARF66304.1"/>
    </source>
</evidence>
<protein>
    <submittedName>
        <fullName evidence="1">Uncharacterized protein</fullName>
    </submittedName>
</protein>
<dbReference type="EMBL" id="CP020570">
    <property type="protein sequence ID" value="ARF66304.1"/>
    <property type="molecule type" value="Genomic_DNA"/>
</dbReference>
<sequence>MPPMVEERRPRREEFSEPCCTVVDRTFLHRTPARAPVIHLGVTERWRSHTAPLPGGRKGRGP</sequence>
<accession>A0A1V0UMB1</accession>
<dbReference type="AlphaFoldDB" id="A0A1V0UMB1"/>
<dbReference type="Proteomes" id="UP000192445">
    <property type="component" value="Chromosome"/>
</dbReference>
<organism evidence="1 2">
    <name type="scientific">Streptomyces violaceoruber</name>
    <dbReference type="NCBI Taxonomy" id="1935"/>
    <lineage>
        <taxon>Bacteria</taxon>
        <taxon>Bacillati</taxon>
        <taxon>Actinomycetota</taxon>
        <taxon>Actinomycetes</taxon>
        <taxon>Kitasatosporales</taxon>
        <taxon>Streptomycetaceae</taxon>
        <taxon>Streptomyces</taxon>
        <taxon>Streptomyces violaceoruber group</taxon>
    </lineage>
</organism>
<name>A0A1V0UMB1_STRVN</name>
<reference evidence="1 2" key="1">
    <citation type="submission" date="2017-03" db="EMBL/GenBank/DDBJ databases">
        <title>Complete Genome Sequence of a natural compounds producer, Streptomyces violaceus S21.</title>
        <authorList>
            <person name="Zhong C."/>
            <person name="Zhao Z."/>
            <person name="Fu J."/>
            <person name="Zong G."/>
            <person name="Qin R."/>
            <person name="Cao G."/>
        </authorList>
    </citation>
    <scope>NUCLEOTIDE SEQUENCE [LARGE SCALE GENOMIC DNA]</scope>
    <source>
        <strain evidence="1 2">S21</strain>
    </source>
</reference>